<accession>A0ABU3SWM7</accession>
<name>A0ABU3SWM7_9ALTE</name>
<organism evidence="2 3">
    <name type="scientific">Paraglaciecola aquimarina</name>
    <dbReference type="NCBI Taxonomy" id="1235557"/>
    <lineage>
        <taxon>Bacteria</taxon>
        <taxon>Pseudomonadati</taxon>
        <taxon>Pseudomonadota</taxon>
        <taxon>Gammaproteobacteria</taxon>
        <taxon>Alteromonadales</taxon>
        <taxon>Alteromonadaceae</taxon>
        <taxon>Paraglaciecola</taxon>
    </lineage>
</organism>
<reference evidence="2 3" key="1">
    <citation type="submission" date="2023-10" db="EMBL/GenBank/DDBJ databases">
        <title>Glaciecola aquimarina strain GGW-M5 nov., isolated from a coastal seawater.</title>
        <authorList>
            <person name="Bayburt H."/>
            <person name="Kim J.M."/>
            <person name="Choi B.J."/>
            <person name="Jeon C.O."/>
        </authorList>
    </citation>
    <scope>NUCLEOTIDE SEQUENCE [LARGE SCALE GENOMIC DNA]</scope>
    <source>
        <strain evidence="2 3">KCTC 32108</strain>
    </source>
</reference>
<protein>
    <submittedName>
        <fullName evidence="2">GTPase</fullName>
    </submittedName>
</protein>
<dbReference type="EMBL" id="JAWDIO010000002">
    <property type="protein sequence ID" value="MDU0354415.1"/>
    <property type="molecule type" value="Genomic_DNA"/>
</dbReference>
<gene>
    <name evidence="2" type="ORF">RS130_11165</name>
</gene>
<dbReference type="InterPro" id="IPR006073">
    <property type="entry name" value="GTP-bd"/>
</dbReference>
<dbReference type="InterPro" id="IPR027417">
    <property type="entry name" value="P-loop_NTPase"/>
</dbReference>
<feature type="domain" description="G" evidence="1">
    <location>
        <begin position="30"/>
        <end position="59"/>
    </location>
</feature>
<dbReference type="Pfam" id="PF01926">
    <property type="entry name" value="MMR_HSR1"/>
    <property type="match status" value="1"/>
</dbReference>
<keyword evidence="3" id="KW-1185">Reference proteome</keyword>
<evidence type="ECO:0000259" key="1">
    <source>
        <dbReference type="Pfam" id="PF01926"/>
    </source>
</evidence>
<sequence>MHVPEEDEQELLEEDAEEQLARLQALPIKLAIVGKPNVGKSTLTNRILGEERVVVYDQPIGLPEIVFLSLWSGMKENTS</sequence>
<evidence type="ECO:0000313" key="2">
    <source>
        <dbReference type="EMBL" id="MDU0354415.1"/>
    </source>
</evidence>
<proteinExistence type="predicted"/>
<evidence type="ECO:0000313" key="3">
    <source>
        <dbReference type="Proteomes" id="UP001247805"/>
    </source>
</evidence>
<dbReference type="Gene3D" id="3.40.50.300">
    <property type="entry name" value="P-loop containing nucleotide triphosphate hydrolases"/>
    <property type="match status" value="1"/>
</dbReference>
<dbReference type="Proteomes" id="UP001247805">
    <property type="component" value="Unassembled WGS sequence"/>
</dbReference>
<dbReference type="PANTHER" id="PTHR43834">
    <property type="entry name" value="GTPASE DER"/>
    <property type="match status" value="1"/>
</dbReference>
<dbReference type="SUPFAM" id="SSF52540">
    <property type="entry name" value="P-loop containing nucleoside triphosphate hydrolases"/>
    <property type="match status" value="1"/>
</dbReference>
<dbReference type="PANTHER" id="PTHR43834:SF6">
    <property type="entry name" value="GTPASE DER"/>
    <property type="match status" value="1"/>
</dbReference>
<comment type="caution">
    <text evidence="2">The sequence shown here is derived from an EMBL/GenBank/DDBJ whole genome shotgun (WGS) entry which is preliminary data.</text>
</comment>